<dbReference type="AlphaFoldDB" id="A0A5A7Q1U1"/>
<organism evidence="3 4">
    <name type="scientific">Striga asiatica</name>
    <name type="common">Asiatic witchweed</name>
    <name type="synonym">Buchnera asiatica</name>
    <dbReference type="NCBI Taxonomy" id="4170"/>
    <lineage>
        <taxon>Eukaryota</taxon>
        <taxon>Viridiplantae</taxon>
        <taxon>Streptophyta</taxon>
        <taxon>Embryophyta</taxon>
        <taxon>Tracheophyta</taxon>
        <taxon>Spermatophyta</taxon>
        <taxon>Magnoliopsida</taxon>
        <taxon>eudicotyledons</taxon>
        <taxon>Gunneridae</taxon>
        <taxon>Pentapetalae</taxon>
        <taxon>asterids</taxon>
        <taxon>lamiids</taxon>
        <taxon>Lamiales</taxon>
        <taxon>Orobanchaceae</taxon>
        <taxon>Buchnereae</taxon>
        <taxon>Striga</taxon>
    </lineage>
</organism>
<proteinExistence type="predicted"/>
<accession>A0A5A7Q1U1</accession>
<comment type="caution">
    <text evidence="3">The sequence shown here is derived from an EMBL/GenBank/DDBJ whole genome shotgun (WGS) entry which is preliminary data.</text>
</comment>
<reference evidence="4" key="1">
    <citation type="journal article" date="2019" name="Curr. Biol.">
        <title>Genome Sequence of Striga asiatica Provides Insight into the Evolution of Plant Parasitism.</title>
        <authorList>
            <person name="Yoshida S."/>
            <person name="Kim S."/>
            <person name="Wafula E.K."/>
            <person name="Tanskanen J."/>
            <person name="Kim Y.M."/>
            <person name="Honaas L."/>
            <person name="Yang Z."/>
            <person name="Spallek T."/>
            <person name="Conn C.E."/>
            <person name="Ichihashi Y."/>
            <person name="Cheong K."/>
            <person name="Cui S."/>
            <person name="Der J.P."/>
            <person name="Gundlach H."/>
            <person name="Jiao Y."/>
            <person name="Hori C."/>
            <person name="Ishida J.K."/>
            <person name="Kasahara H."/>
            <person name="Kiba T."/>
            <person name="Kim M.S."/>
            <person name="Koo N."/>
            <person name="Laohavisit A."/>
            <person name="Lee Y.H."/>
            <person name="Lumba S."/>
            <person name="McCourt P."/>
            <person name="Mortimer J.C."/>
            <person name="Mutuku J.M."/>
            <person name="Nomura T."/>
            <person name="Sasaki-Sekimoto Y."/>
            <person name="Seto Y."/>
            <person name="Wang Y."/>
            <person name="Wakatake T."/>
            <person name="Sakakibara H."/>
            <person name="Demura T."/>
            <person name="Yamaguchi S."/>
            <person name="Yoneyama K."/>
            <person name="Manabe R.I."/>
            <person name="Nelson D.C."/>
            <person name="Schulman A.H."/>
            <person name="Timko M.P."/>
            <person name="dePamphilis C.W."/>
            <person name="Choi D."/>
            <person name="Shirasu K."/>
        </authorList>
    </citation>
    <scope>NUCLEOTIDE SEQUENCE [LARGE SCALE GENOMIC DNA]</scope>
    <source>
        <strain evidence="4">cv. UVA1</strain>
    </source>
</reference>
<dbReference type="Proteomes" id="UP000325081">
    <property type="component" value="Unassembled WGS sequence"/>
</dbReference>
<evidence type="ECO:0000256" key="2">
    <source>
        <dbReference type="SAM" id="SignalP"/>
    </source>
</evidence>
<feature type="compositionally biased region" description="Basic and acidic residues" evidence="1">
    <location>
        <begin position="131"/>
        <end position="149"/>
    </location>
</feature>
<sequence>MITLLFLMQDALLTRDAAVILSGIQEMRMKSIAATKPVPVAYSIVSLVGKPVSDPGKPGSIKTSPLRQSRARSSASSSIRSPAYVFSLVAAKKQESLGKSRPFRAGVHCIVEIDSDLDFRQNRSGSGLLPSKDEWGKEERVGSTKSVDRSEVEASYLGHRFIHPSSDPGA</sequence>
<feature type="chain" id="PRO_5022672976" evidence="2">
    <location>
        <begin position="19"/>
        <end position="170"/>
    </location>
</feature>
<keyword evidence="2" id="KW-0732">Signal</keyword>
<gene>
    <name evidence="3" type="ORF">STAS_15703</name>
</gene>
<keyword evidence="4" id="KW-1185">Reference proteome</keyword>
<feature type="region of interest" description="Disordered" evidence="1">
    <location>
        <begin position="124"/>
        <end position="149"/>
    </location>
</feature>
<feature type="signal peptide" evidence="2">
    <location>
        <begin position="1"/>
        <end position="18"/>
    </location>
</feature>
<protein>
    <submittedName>
        <fullName evidence="3">Outer membrane protein W</fullName>
    </submittedName>
</protein>
<evidence type="ECO:0000256" key="1">
    <source>
        <dbReference type="SAM" id="MobiDB-lite"/>
    </source>
</evidence>
<name>A0A5A7Q1U1_STRAF</name>
<feature type="region of interest" description="Disordered" evidence="1">
    <location>
        <begin position="54"/>
        <end position="76"/>
    </location>
</feature>
<dbReference type="EMBL" id="BKCP01005572">
    <property type="protein sequence ID" value="GER39099.1"/>
    <property type="molecule type" value="Genomic_DNA"/>
</dbReference>
<evidence type="ECO:0000313" key="3">
    <source>
        <dbReference type="EMBL" id="GER39099.1"/>
    </source>
</evidence>
<evidence type="ECO:0000313" key="4">
    <source>
        <dbReference type="Proteomes" id="UP000325081"/>
    </source>
</evidence>